<organism evidence="3 4">
    <name type="scientific">Aquirufa nivalisilvae</name>
    <dbReference type="NCBI Taxonomy" id="2516557"/>
    <lineage>
        <taxon>Bacteria</taxon>
        <taxon>Pseudomonadati</taxon>
        <taxon>Bacteroidota</taxon>
        <taxon>Cytophagia</taxon>
        <taxon>Cytophagales</taxon>
        <taxon>Flectobacillaceae</taxon>
        <taxon>Aquirufa</taxon>
    </lineage>
</organism>
<dbReference type="RefSeq" id="WP_109322958.1">
    <property type="nucleotide sequence ID" value="NZ_CP029346.1"/>
</dbReference>
<dbReference type="KEGG" id="psez:HME7025_01400"/>
<dbReference type="AlphaFoldDB" id="A0A2S2DW39"/>
<accession>A0A2S2DW39</accession>
<evidence type="ECO:0000256" key="1">
    <source>
        <dbReference type="SAM" id="MobiDB-lite"/>
    </source>
</evidence>
<dbReference type="SUPFAM" id="SSF52091">
    <property type="entry name" value="SpoIIaa-like"/>
    <property type="match status" value="1"/>
</dbReference>
<dbReference type="Gene3D" id="3.30.750.24">
    <property type="entry name" value="STAS domain"/>
    <property type="match status" value="1"/>
</dbReference>
<reference evidence="4" key="1">
    <citation type="submission" date="2018-05" db="EMBL/GenBank/DDBJ databases">
        <title>Pseudarcicella sp. HME7025 Genome sequencing and assembly.</title>
        <authorList>
            <person name="Kim H."/>
            <person name="Kang H."/>
            <person name="Joh K."/>
        </authorList>
    </citation>
    <scope>NUCLEOTIDE SEQUENCE [LARGE SCALE GENOMIC DNA]</scope>
    <source>
        <strain evidence="4">HME7025</strain>
    </source>
</reference>
<dbReference type="Proteomes" id="UP000245468">
    <property type="component" value="Chromosome"/>
</dbReference>
<dbReference type="EMBL" id="CP029346">
    <property type="protein sequence ID" value="AWL09260.1"/>
    <property type="molecule type" value="Genomic_DNA"/>
</dbReference>
<evidence type="ECO:0000259" key="2">
    <source>
        <dbReference type="Pfam" id="PF01740"/>
    </source>
</evidence>
<gene>
    <name evidence="3" type="ORF">HME7025_01400</name>
</gene>
<evidence type="ECO:0000313" key="4">
    <source>
        <dbReference type="Proteomes" id="UP000245468"/>
    </source>
</evidence>
<dbReference type="InterPro" id="IPR002645">
    <property type="entry name" value="STAS_dom"/>
</dbReference>
<sequence length="145" mass="16339">MSTNALFQLDQNESYALIDWKGENLVQSNYEELENVVRLLFKKEYTNMILNISKVTELDGYGVSAIRKGTKICSNESGLFVVVSKEESVVERLDQAKIENLTILNTVREGVDAIYLNDLENDFGDGEGEEENEFGGESSDYGDDY</sequence>
<feature type="domain" description="STAS" evidence="2">
    <location>
        <begin position="28"/>
        <end position="107"/>
    </location>
</feature>
<dbReference type="OrthoDB" id="9796110at2"/>
<protein>
    <recommendedName>
        <fullName evidence="2">STAS domain-containing protein</fullName>
    </recommendedName>
</protein>
<feature type="region of interest" description="Disordered" evidence="1">
    <location>
        <begin position="122"/>
        <end position="145"/>
    </location>
</feature>
<dbReference type="InterPro" id="IPR036513">
    <property type="entry name" value="STAS_dom_sf"/>
</dbReference>
<name>A0A2S2DW39_9BACT</name>
<proteinExistence type="predicted"/>
<evidence type="ECO:0000313" key="3">
    <source>
        <dbReference type="EMBL" id="AWL09260.1"/>
    </source>
</evidence>
<dbReference type="Pfam" id="PF01740">
    <property type="entry name" value="STAS"/>
    <property type="match status" value="1"/>
</dbReference>
<keyword evidence="4" id="KW-1185">Reference proteome</keyword>